<feature type="domain" description="PHD-type" evidence="6">
    <location>
        <begin position="714"/>
        <end position="765"/>
    </location>
</feature>
<dbReference type="GO" id="GO:1990414">
    <property type="term" value="P:replication-born double-strand break repair via sister chromatid exchange"/>
    <property type="evidence" value="ECO:0007669"/>
    <property type="project" value="TreeGrafter"/>
</dbReference>
<dbReference type="GO" id="GO:0010468">
    <property type="term" value="P:regulation of gene expression"/>
    <property type="evidence" value="ECO:0007669"/>
    <property type="project" value="InterPro"/>
</dbReference>
<dbReference type="PANTHER" id="PTHR21704:SF18">
    <property type="entry name" value="NIPPED-B-LIKE PROTEIN"/>
    <property type="match status" value="1"/>
</dbReference>
<dbReference type="EMBL" id="JWZX01003169">
    <property type="protein sequence ID" value="KOO23662.1"/>
    <property type="molecule type" value="Genomic_DNA"/>
</dbReference>
<evidence type="ECO:0000256" key="2">
    <source>
        <dbReference type="ARBA" id="ARBA00022771"/>
    </source>
</evidence>
<keyword evidence="3" id="KW-0862">Zinc</keyword>
<feature type="compositionally biased region" description="Pro residues" evidence="5">
    <location>
        <begin position="198"/>
        <end position="213"/>
    </location>
</feature>
<dbReference type="InterPro" id="IPR016024">
    <property type="entry name" value="ARM-type_fold"/>
</dbReference>
<comment type="caution">
    <text evidence="7">The sequence shown here is derived from an EMBL/GenBank/DDBJ whole genome shotgun (WGS) entry which is preliminary data.</text>
</comment>
<dbReference type="GO" id="GO:0034087">
    <property type="term" value="P:establishment of mitotic sister chromatid cohesion"/>
    <property type="evidence" value="ECO:0007669"/>
    <property type="project" value="TreeGrafter"/>
</dbReference>
<keyword evidence="8" id="KW-1185">Reference proteome</keyword>
<feature type="compositionally biased region" description="Acidic residues" evidence="5">
    <location>
        <begin position="323"/>
        <end position="341"/>
    </location>
</feature>
<dbReference type="GO" id="GO:0140588">
    <property type="term" value="P:chromatin looping"/>
    <property type="evidence" value="ECO:0007669"/>
    <property type="project" value="InterPro"/>
</dbReference>
<gene>
    <name evidence="7" type="ORF">Ctob_008558</name>
</gene>
<dbReference type="GO" id="GO:0061775">
    <property type="term" value="F:cohesin loader activity"/>
    <property type="evidence" value="ECO:0007669"/>
    <property type="project" value="InterPro"/>
</dbReference>
<dbReference type="InterPro" id="IPR011989">
    <property type="entry name" value="ARM-like"/>
</dbReference>
<reference evidence="8" key="1">
    <citation type="journal article" date="2015" name="PLoS Genet.">
        <title>Genome Sequence and Transcriptome Analyses of Chrysochromulina tobin: Metabolic Tools for Enhanced Algal Fitness in the Prominent Order Prymnesiales (Haptophyceae).</title>
        <authorList>
            <person name="Hovde B.T."/>
            <person name="Deodato C.R."/>
            <person name="Hunsperger H.M."/>
            <person name="Ryken S.A."/>
            <person name="Yost W."/>
            <person name="Jha R.K."/>
            <person name="Patterson J."/>
            <person name="Monnat R.J. Jr."/>
            <person name="Barlow S.B."/>
            <person name="Starkenburg S.R."/>
            <person name="Cattolico R.A."/>
        </authorList>
    </citation>
    <scope>NUCLEOTIDE SEQUENCE</scope>
    <source>
        <strain evidence="8">CCMP291</strain>
    </source>
</reference>
<dbReference type="InterPro" id="IPR001965">
    <property type="entry name" value="Znf_PHD"/>
</dbReference>
<dbReference type="InterPro" id="IPR026003">
    <property type="entry name" value="Cohesin_HEAT"/>
</dbReference>
<keyword evidence="2 4" id="KW-0863">Zinc-finger</keyword>
<dbReference type="PROSITE" id="PS50016">
    <property type="entry name" value="ZF_PHD_2"/>
    <property type="match status" value="1"/>
</dbReference>
<dbReference type="SUPFAM" id="SSF57903">
    <property type="entry name" value="FYVE/PHD zinc finger"/>
    <property type="match status" value="1"/>
</dbReference>
<dbReference type="GO" id="GO:0071169">
    <property type="term" value="P:establishment of protein localization to chromatin"/>
    <property type="evidence" value="ECO:0007669"/>
    <property type="project" value="TreeGrafter"/>
</dbReference>
<dbReference type="OrthoDB" id="418242at2759"/>
<dbReference type="InterPro" id="IPR013083">
    <property type="entry name" value="Znf_RING/FYVE/PHD"/>
</dbReference>
<dbReference type="Proteomes" id="UP000037460">
    <property type="component" value="Unassembled WGS sequence"/>
</dbReference>
<dbReference type="InterPro" id="IPR014002">
    <property type="entry name" value="Agenet_dom_plant"/>
</dbReference>
<feature type="region of interest" description="Disordered" evidence="5">
    <location>
        <begin position="1772"/>
        <end position="1799"/>
    </location>
</feature>
<dbReference type="SUPFAM" id="SSF48371">
    <property type="entry name" value="ARM repeat"/>
    <property type="match status" value="1"/>
</dbReference>
<dbReference type="GO" id="GO:0003682">
    <property type="term" value="F:chromatin binding"/>
    <property type="evidence" value="ECO:0007669"/>
    <property type="project" value="TreeGrafter"/>
</dbReference>
<evidence type="ECO:0000256" key="3">
    <source>
        <dbReference type="ARBA" id="ARBA00022833"/>
    </source>
</evidence>
<dbReference type="Gene3D" id="1.25.10.10">
    <property type="entry name" value="Leucine-rich Repeat Variant"/>
    <property type="match status" value="1"/>
</dbReference>
<feature type="region of interest" description="Disordered" evidence="5">
    <location>
        <begin position="396"/>
        <end position="423"/>
    </location>
</feature>
<dbReference type="Gene3D" id="2.30.30.140">
    <property type="match status" value="1"/>
</dbReference>
<dbReference type="PROSITE" id="PS01359">
    <property type="entry name" value="ZF_PHD_1"/>
    <property type="match status" value="1"/>
</dbReference>
<dbReference type="SMART" id="SM00249">
    <property type="entry name" value="PHD"/>
    <property type="match status" value="1"/>
</dbReference>
<dbReference type="SMART" id="SM00743">
    <property type="entry name" value="Agenet"/>
    <property type="match status" value="1"/>
</dbReference>
<accession>A0A0M0JBC8</accession>
<dbReference type="Pfam" id="PF00628">
    <property type="entry name" value="PHD"/>
    <property type="match status" value="1"/>
</dbReference>
<dbReference type="InterPro" id="IPR011011">
    <property type="entry name" value="Znf_FYVE_PHD"/>
</dbReference>
<feature type="compositionally biased region" description="Polar residues" evidence="5">
    <location>
        <begin position="397"/>
        <end position="410"/>
    </location>
</feature>
<evidence type="ECO:0000313" key="8">
    <source>
        <dbReference type="Proteomes" id="UP000037460"/>
    </source>
</evidence>
<dbReference type="InterPro" id="IPR033031">
    <property type="entry name" value="Scc2/Nipped-B"/>
</dbReference>
<feature type="region of interest" description="Disordered" evidence="5">
    <location>
        <begin position="27"/>
        <end position="48"/>
    </location>
</feature>
<dbReference type="InterPro" id="IPR002999">
    <property type="entry name" value="Tudor"/>
</dbReference>
<feature type="region of interest" description="Disordered" evidence="5">
    <location>
        <begin position="318"/>
        <end position="342"/>
    </location>
</feature>
<feature type="compositionally biased region" description="Basic and acidic residues" evidence="5">
    <location>
        <begin position="1772"/>
        <end position="1781"/>
    </location>
</feature>
<evidence type="ECO:0000259" key="6">
    <source>
        <dbReference type="PROSITE" id="PS50016"/>
    </source>
</evidence>
<keyword evidence="1" id="KW-0479">Metal-binding</keyword>
<evidence type="ECO:0000256" key="1">
    <source>
        <dbReference type="ARBA" id="ARBA00022723"/>
    </source>
</evidence>
<feature type="region of interest" description="Disordered" evidence="5">
    <location>
        <begin position="198"/>
        <end position="240"/>
    </location>
</feature>
<dbReference type="PANTHER" id="PTHR21704">
    <property type="entry name" value="NIPPED-B-LIKE PROTEIN DELANGIN SCC2-RELATED"/>
    <property type="match status" value="1"/>
</dbReference>
<evidence type="ECO:0000256" key="5">
    <source>
        <dbReference type="SAM" id="MobiDB-lite"/>
    </source>
</evidence>
<evidence type="ECO:0000313" key="7">
    <source>
        <dbReference type="EMBL" id="KOO23662.1"/>
    </source>
</evidence>
<evidence type="ECO:0000256" key="4">
    <source>
        <dbReference type="PROSITE-ProRule" id="PRU00146"/>
    </source>
</evidence>
<dbReference type="SMART" id="SM00333">
    <property type="entry name" value="TUDOR"/>
    <property type="match status" value="1"/>
</dbReference>
<sequence>MAASEAFNPASLSLLIPIEDELRALADPRAASEKTPAAMQAASSAPDAATKEVMDRMLRAVDLTQLRVHSDVRPPNFLGAGAEPVARTPASAPAASSASGADGVCVAGGEAKAPVRTGSKRSRDVTPASPAPSELAVGARVLARFKRRDRFFPGVITAVNRDNCTVSVCYDDGDEEEDVREQDVKPADPAQVFVKPMPAPTPAPTRAPAPAPAPSSAVRRQSSMVKAVPPAAPPVADGEGSSERLLELLEGIDASAEPARSLIASIATEVRAMPETALLAVPKPSLRALLDALQLVIGRAAEAAAAAAAAKEKARSKARAAAEAEDGEGDAMDDEEDEVGEDTGGATLRAHALEATLLLLSLVSVPKMPPDLLVEEALEAAIGLAKRELARTLAGDASSSVPSGGLSTPNRGGAKGRPAKVPRVTPGSAGLVGGVGGAGGGSIAATMTLVLERLPSLARSGVSDGLVLQLISLGLSAAFGTVGAKGGAKGLGSCLPIQMAGMRLLLALFAEYPSQRRAILLDLIEKRLASMLSPSRESRRNFALPDGSRVQMFTALKARTKAAAEAEAAAKAAAAAHPRNSVKKLMGAALQTFAAKCLDHADDAENKVAFEEFVRDVLHLTGRPEWPAAPHVADRMGTILCQRLGAPKEAPKSAAGRAADTKEQHARTLALEQLGALLATLYEHKRKHADAPLTFPLPKEDVNMDAQPNDKGEIIGCPCGVTEYDKTQSFMLDCDLCHQWFHGECMGVGDSKTDKEWYCDHCRLSTSVNDQPLCTEAETTKQLVLNYVQASASADPAADTAASHMLCEWHQIAMEKKQRLLCDLYQEQQRLTLVARRRHQSGGVAGGEADAMRELPLLSREGILVACRQLMADGGLFAKGEVMLSYLLAYVHRDPQPSTRARALKALREVIKADPSVLSLKGVAQTVQGRLRDDSSIAVRESVLDLLGEYLRLKPELITQYYATIASRLSDPGVSVRRAGAGVGSVADGPLSPSRPALSASDRAIDACCRMVLRLGPNEEEEVHKLVLKAFSDLWFAPNADDPTAPLESSDCIARCEMLVGVVARTAAAGMGDGQADVGAKRCEWLGSLLARMLKPPSVDGKPSATALREAAVAEKVCHQLVAQLMESLLQRGEADALNAAPDSLEARTLMRKMGETLQALSLFCTAMPQLLLPHIAVLTQFLHYESATRAVQHICEMLPALLRILEHPPSKLLADLEKFLSALIYRVKESLLTPTILAFAMTIQASGNATLIVRILANFHEYLEDYRVHMSERPDEKLPARLTSESLRRSFICAGLLCRYYDFDAPAAVVEAHAADGKTYFVGKSVIEHVYRTLRELTRPALPPMCVLYAYKGLGAVLVRKPEMLVPCRDLFARALAPQAPAKLKRQALDNLRLLLTADEERQRTLSASSGATGSAKKVAIAELQSAADHSAAVTGSLQSQLKDILAAMRDPRDVSVRAAALALAGALLTNGIAHPAEILPKVLALEVDEGDKEGKEGGTADAAMGELRKHVPPAALAARPKLTALYILHGPNRKHRQAHLRELLGMLNVQQHETLPMAQLADELRLSEWLCHALAEMPYDKEPDVLGLICQANRMLSLDAEPTLAAAGALLGDEAEKQPKPIPVLEAAAKALNGAQVESLQRACHLCAVVGLAHVLKQQLKRAFGISDLRLQAYDPLAELKATERQVARLADVPPLDTSAMWSRALSSAADAGAPAVKKPRKSDGASRLAAPVAAEGVELAVAQYVWLRALLADDEAGFDFNLLLASPKDQDADAESKPARGAGRKSTAAAKQPAAAKRAPSWHGRFAYVDLCEQTGLREELAAYRVQVPLRVQHGGDPESERAAF</sequence>
<organism evidence="7 8">
    <name type="scientific">Chrysochromulina tobinii</name>
    <dbReference type="NCBI Taxonomy" id="1460289"/>
    <lineage>
        <taxon>Eukaryota</taxon>
        <taxon>Haptista</taxon>
        <taxon>Haptophyta</taxon>
        <taxon>Prymnesiophyceae</taxon>
        <taxon>Prymnesiales</taxon>
        <taxon>Chrysochromulinaceae</taxon>
        <taxon>Chrysochromulina</taxon>
    </lineage>
</organism>
<dbReference type="GO" id="GO:0090694">
    <property type="term" value="C:Scc2-Scc4 cohesin loading complex"/>
    <property type="evidence" value="ECO:0007669"/>
    <property type="project" value="TreeGrafter"/>
</dbReference>
<proteinExistence type="predicted"/>
<dbReference type="InterPro" id="IPR019787">
    <property type="entry name" value="Znf_PHD-finger"/>
</dbReference>
<dbReference type="InterPro" id="IPR019786">
    <property type="entry name" value="Zinc_finger_PHD-type_CS"/>
</dbReference>
<dbReference type="CDD" id="cd04508">
    <property type="entry name" value="Tudor_SF"/>
    <property type="match status" value="1"/>
</dbReference>
<dbReference type="Pfam" id="PF12765">
    <property type="entry name" value="Cohesin_HEAT"/>
    <property type="match status" value="2"/>
</dbReference>
<dbReference type="Gene3D" id="3.30.40.10">
    <property type="entry name" value="Zinc/RING finger domain, C3HC4 (zinc finger)"/>
    <property type="match status" value="1"/>
</dbReference>
<protein>
    <submittedName>
        <fullName evidence="7">Nipped-b-like protein</fullName>
    </submittedName>
</protein>
<name>A0A0M0JBC8_9EUKA</name>
<dbReference type="GO" id="GO:0008270">
    <property type="term" value="F:zinc ion binding"/>
    <property type="evidence" value="ECO:0007669"/>
    <property type="project" value="UniProtKB-KW"/>
</dbReference>
<feature type="compositionally biased region" description="Low complexity" evidence="5">
    <location>
        <begin position="36"/>
        <end position="48"/>
    </location>
</feature>